<dbReference type="FunFam" id="1.20.58.830:FF:000001">
    <property type="entry name" value="Erythrocyte membrane protein 1, PfEMP1"/>
    <property type="match status" value="1"/>
</dbReference>
<feature type="region of interest" description="Disordered" evidence="1">
    <location>
        <begin position="634"/>
        <end position="661"/>
    </location>
</feature>
<dbReference type="Pfam" id="PF03011">
    <property type="entry name" value="PFEMP"/>
    <property type="match status" value="1"/>
</dbReference>
<keyword evidence="2" id="KW-1133">Transmembrane helix</keyword>
<feature type="domain" description="Duffy-binding-like" evidence="6">
    <location>
        <begin position="996"/>
        <end position="1151"/>
    </location>
</feature>
<dbReference type="FunFam" id="1.20.58.1930:FF:000001">
    <property type="entry name" value="Erythrocyte membrane protein 1, PfEMP1"/>
    <property type="match status" value="1"/>
</dbReference>
<dbReference type="Gene3D" id="1.20.58.830">
    <property type="match status" value="3"/>
</dbReference>
<dbReference type="InterPro" id="IPR041480">
    <property type="entry name" value="CIDR1_gamma"/>
</dbReference>
<dbReference type="InterPro" id="IPR042202">
    <property type="entry name" value="Duffy-ag-bd_sf"/>
</dbReference>
<dbReference type="GO" id="GO:0016020">
    <property type="term" value="C:membrane"/>
    <property type="evidence" value="ECO:0007669"/>
    <property type="project" value="InterPro"/>
</dbReference>
<feature type="domain" description="Duffy-antigen binding" evidence="4">
    <location>
        <begin position="248"/>
        <end position="401"/>
    </location>
</feature>
<dbReference type="GO" id="GO:0046789">
    <property type="term" value="F:host cell surface receptor binding"/>
    <property type="evidence" value="ECO:0007669"/>
    <property type="project" value="InterPro"/>
</dbReference>
<feature type="compositionally biased region" description="Polar residues" evidence="1">
    <location>
        <begin position="883"/>
        <end position="895"/>
    </location>
</feature>
<feature type="domain" description="Duffy-binding-like" evidence="3">
    <location>
        <begin position="1269"/>
        <end position="1413"/>
    </location>
</feature>
<dbReference type="SUPFAM" id="SSF140924">
    <property type="entry name" value="Duffy binding domain-like"/>
    <property type="match status" value="4"/>
</dbReference>
<feature type="domain" description="Cysteine-rich interdomain region 1 gamma" evidence="5">
    <location>
        <begin position="1198"/>
        <end position="1247"/>
    </location>
</feature>
<feature type="compositionally biased region" description="Low complexity" evidence="1">
    <location>
        <begin position="703"/>
        <end position="738"/>
    </location>
</feature>
<feature type="transmembrane region" description="Helical" evidence="2">
    <location>
        <begin position="1521"/>
        <end position="1543"/>
    </location>
</feature>
<protein>
    <recommendedName>
        <fullName evidence="9">Erythrocyte membrane protein 1, PfEMP1</fullName>
    </recommendedName>
</protein>
<dbReference type="Pfam" id="PF05424">
    <property type="entry name" value="Duffy_binding"/>
    <property type="match status" value="2"/>
</dbReference>
<feature type="region of interest" description="Disordered" evidence="1">
    <location>
        <begin position="1452"/>
        <end position="1511"/>
    </location>
</feature>
<feature type="compositionally biased region" description="Polar residues" evidence="1">
    <location>
        <begin position="964"/>
        <end position="982"/>
    </location>
</feature>
<feature type="region of interest" description="Disordered" evidence="1">
    <location>
        <begin position="871"/>
        <end position="902"/>
    </location>
</feature>
<evidence type="ECO:0000259" key="6">
    <source>
        <dbReference type="Pfam" id="PF22672"/>
    </source>
</evidence>
<dbReference type="Pfam" id="PF22672">
    <property type="entry name" value="DBL_C"/>
    <property type="match status" value="2"/>
</dbReference>
<evidence type="ECO:0000256" key="2">
    <source>
        <dbReference type="SAM" id="Phobius"/>
    </source>
</evidence>
<evidence type="ECO:0000256" key="1">
    <source>
        <dbReference type="SAM" id="MobiDB-lite"/>
    </source>
</evidence>
<evidence type="ECO:0000259" key="3">
    <source>
        <dbReference type="Pfam" id="PF03011"/>
    </source>
</evidence>
<name>W7FC61_PLAF8</name>
<accession>W7FC61</accession>
<sequence length="1544" mass="174161">MTEWAEWFCKAQAEAYGELLRDCGSCKIKGQGCTSSDPKCTPCSNQCNEYRKKIKEWHEQWDKMDMKYLTLYLEVLNTARNGGTHTYSGAVGEKDKPVVAFLQELQEANKSSTSKRPKRSTDGTNTDPTLTSPYSSAAGYIHQELPYTQCEEQKHFCTSVDKENKDKYVFREKPKDHDEACGCKSRPKPEKKTGKKKEEEDPECKTVNDILKGNDGNRKVGDCHPKKNSNGYPDWQCDQQSGLVTEDGICMPPRRQKLCLYYLTQLGDNEKEDKLREAFIKTAAAETFLAWQYYKSKHGNDAHTLDEQLKKGKIPPEFLRSMYYTYGDYRDICLDTDISKKEKDVGTAKTKIDNIFKNGKLDGLSRQEWWKTNGPEIWKGMICALTHGVTNTDNKTKIKTDYSYKELNQSKNGNPSLEEFAAKPQFLRWFIEWGEEFCVERQKKEDTVNSECSGKNATNRCDSGTPCKEACEKYEQYVNKKKNEFNKQNNKFVRNANLKNADQEYNDYKLKEGKGPSKQGNDYLKDKCDNNKCSCMQGNVLSVLPTDKPFGKYAYDKVKKCNCLHGKYSPEELQPPAQQPQGPPVIPAPVVDVCNTVDKLFKDVTTLTNACPTKYGKTAPSSWKCVASGEKSGAGATTATASPLTSPEAGASANSANSVSSAVCIPPRRRKLYIQKLQEWAKNYNTDKSQVDGKAEGGGTGKQSSQLQQQEQQEQQQQQQLQQLQPQSQSTVAVSQTSNGETTLPPSSHLRDADGLRDAFIQSAAVETFFLWHKYKEEKKPPATQNAGAAALPLSLLETSPPSENPQTKLNGGEIPNDFLRLMFYTLGDYRDILYSGSKDAKNGFNYIFSGDKEMEQRESKIQEQLKVFFSNSGNQSSTGTSRGPSSVKTGSNSGKDPASWWNTHGPDIWNGMICALTYKENEEKGKTTITEDGTLKDKLLDTTGKPKNGNDYNSVTLKDESSDTNPQTPSSSGDNTPTTLTNFISRPPYFRYLEEWGETFCKERKKRLDQIYEECKVGENDRKNGNKKCSGYGENCDDQLEDEPTNFKDLWCQDCGKSCSSYRKWIERKKDEFEQQEKIYNEQKTKYQKQSETAKEFCATLNTYSKAGDFLERLKNGPCSKTYNENDNGKDNQEDEINFNDPEQTFKHTKYCDPCSQFKIDCTKAKCTVDEKTVKCKKNGSAYITASDIENGGNSTHKLDMRVSDNGATEFYGLKDCEGKSIFEGIRNEQWKCGNVCGYVVCKPENGNGKNVSGKANSEKQFITIRALLHRWLEYFLEDYNKIKHKISHCINNGEGNICKKDCQNKCNCVEKWVEKKKLEWKEIKNRLVEQYKNTTSSSINFNVKSSLEKFEHRPEFQNAIKPCNGLEKFQNSTDCTVAGSSENGKKRDVVECLLDKLEKEAKKCKSQPSANDCTTTPTAFEDDDDYIPIEENTVEQPNICPTVEEKKEIVDEGKCEAAPTAPKAPEPAPPSSSAEETPVLKPEEEAPTPESPKKEKPSKPKPVAPKPWEITLSTPLKNAMLSSTIMWSIGIGFATFTYFYLK</sequence>
<evidence type="ECO:0000259" key="5">
    <source>
        <dbReference type="Pfam" id="PF18562"/>
    </source>
</evidence>
<feature type="compositionally biased region" description="Polar residues" evidence="1">
    <location>
        <begin position="122"/>
        <end position="135"/>
    </location>
</feature>
<keyword evidence="2" id="KW-0472">Membrane</keyword>
<evidence type="ECO:0000259" key="4">
    <source>
        <dbReference type="Pfam" id="PF05424"/>
    </source>
</evidence>
<keyword evidence="2" id="KW-0812">Transmembrane</keyword>
<evidence type="ECO:0000313" key="7">
    <source>
        <dbReference type="EMBL" id="EUR48338.1"/>
    </source>
</evidence>
<dbReference type="Pfam" id="PF18562">
    <property type="entry name" value="CIDR1_gamma"/>
    <property type="match status" value="1"/>
</dbReference>
<dbReference type="InterPro" id="IPR008602">
    <property type="entry name" value="Duffy-antigen-binding"/>
</dbReference>
<proteinExistence type="predicted"/>
<feature type="non-terminal residue" evidence="7">
    <location>
        <position position="1544"/>
    </location>
</feature>
<reference evidence="8" key="1">
    <citation type="submission" date="2007-11" db="EMBL/GenBank/DDBJ databases">
        <authorList>
            <consortium name="The Broad Institute Genome Sequencing Platform"/>
            <person name="Volkman S.K."/>
            <person name="Daily J.P."/>
            <person name="Sarr O."/>
            <person name="Ndiaye D."/>
            <person name="Ndir O."/>
            <person name="Mboup S."/>
            <person name="Lukens A."/>
            <person name="Stange-Thomann N."/>
            <person name="Mauceli E."/>
            <person name="Gnerre S."/>
            <person name="Jaffe D."/>
            <person name="Zainoun J."/>
            <person name="Wiegand R.C."/>
            <person name="Birren B."/>
            <person name="Galagan J."/>
            <person name="Lander E."/>
            <person name="Wirth D.F."/>
        </authorList>
    </citation>
    <scope>NUCLEOTIDE SEQUENCE [LARGE SCALE GENOMIC DNA]</scope>
    <source>
        <strain evidence="8">7G8</strain>
    </source>
</reference>
<gene>
    <name evidence="7" type="ORF">PFBG_06154</name>
</gene>
<feature type="region of interest" description="Disordered" evidence="1">
    <location>
        <begin position="108"/>
        <end position="135"/>
    </location>
</feature>
<dbReference type="Gene3D" id="1.20.58.1930">
    <property type="match status" value="1"/>
</dbReference>
<feature type="region of interest" description="Disordered" evidence="1">
    <location>
        <begin position="939"/>
        <end position="982"/>
    </location>
</feature>
<dbReference type="InterPro" id="IPR054595">
    <property type="entry name" value="DBL_C"/>
</dbReference>
<feature type="compositionally biased region" description="Low complexity" evidence="1">
    <location>
        <begin position="871"/>
        <end position="882"/>
    </location>
</feature>
<feature type="domain" description="Duffy-antigen binding" evidence="4">
    <location>
        <begin position="663"/>
        <end position="931"/>
    </location>
</feature>
<dbReference type="InterPro" id="IPR004258">
    <property type="entry name" value="DBL"/>
</dbReference>
<reference evidence="7 8" key="2">
    <citation type="submission" date="2013-02" db="EMBL/GenBank/DDBJ databases">
        <title>The Genome Sequence of Plasmodium falciparum 7G8.</title>
        <authorList>
            <consortium name="The Broad Institute Genome Sequencing Platform"/>
            <consortium name="The Broad Institute Genome Sequencing Center for Infectious Disease"/>
            <person name="Neafsey D."/>
            <person name="Cheeseman I."/>
            <person name="Volkman S."/>
            <person name="Adams J."/>
            <person name="Walker B."/>
            <person name="Young S.K."/>
            <person name="Zeng Q."/>
            <person name="Gargeya S."/>
            <person name="Fitzgerald M."/>
            <person name="Haas B."/>
            <person name="Abouelleil A."/>
            <person name="Alvarado L."/>
            <person name="Arachchi H.M."/>
            <person name="Berlin A.M."/>
            <person name="Chapman S.B."/>
            <person name="Dewar J."/>
            <person name="Goldberg J."/>
            <person name="Griggs A."/>
            <person name="Gujja S."/>
            <person name="Hansen M."/>
            <person name="Howarth C."/>
            <person name="Imamovic A."/>
            <person name="Larimer J."/>
            <person name="McCowan C."/>
            <person name="Murphy C."/>
            <person name="Neiman D."/>
            <person name="Pearson M."/>
            <person name="Priest M."/>
            <person name="Roberts A."/>
            <person name="Saif S."/>
            <person name="Shea T."/>
            <person name="Sisk P."/>
            <person name="Sykes S."/>
            <person name="Wortman J."/>
            <person name="Nusbaum C."/>
            <person name="Birren B."/>
        </authorList>
    </citation>
    <scope>NUCLEOTIDE SEQUENCE [LARGE SCALE GENOMIC DNA]</scope>
    <source>
        <strain evidence="7 8">7G8</strain>
    </source>
</reference>
<evidence type="ECO:0008006" key="9">
    <source>
        <dbReference type="Google" id="ProtNLM"/>
    </source>
</evidence>
<organism evidence="7 8">
    <name type="scientific">Plasmodium falciparum (isolate 7G8)</name>
    <dbReference type="NCBI Taxonomy" id="57266"/>
    <lineage>
        <taxon>Eukaryota</taxon>
        <taxon>Sar</taxon>
        <taxon>Alveolata</taxon>
        <taxon>Apicomplexa</taxon>
        <taxon>Aconoidasida</taxon>
        <taxon>Haemosporida</taxon>
        <taxon>Plasmodiidae</taxon>
        <taxon>Plasmodium</taxon>
        <taxon>Plasmodium (Laverania)</taxon>
    </lineage>
</organism>
<dbReference type="EMBL" id="KI928637">
    <property type="protein sequence ID" value="EUR48338.1"/>
    <property type="molecule type" value="Genomic_DNA"/>
</dbReference>
<dbReference type="Gene3D" id="1.20.1310.20">
    <property type="entry name" value="Duffy-antigen binding domain"/>
    <property type="match status" value="2"/>
</dbReference>
<feature type="region of interest" description="Disordered" evidence="1">
    <location>
        <begin position="177"/>
        <end position="203"/>
    </location>
</feature>
<evidence type="ECO:0000313" key="8">
    <source>
        <dbReference type="Proteomes" id="UP000030688"/>
    </source>
</evidence>
<feature type="domain" description="Duffy-binding-like" evidence="6">
    <location>
        <begin position="3"/>
        <end position="127"/>
    </location>
</feature>
<dbReference type="Proteomes" id="UP000030688">
    <property type="component" value="Unassembled WGS sequence"/>
</dbReference>
<feature type="region of interest" description="Disordered" evidence="1">
    <location>
        <begin position="685"/>
        <end position="751"/>
    </location>
</feature>